<protein>
    <submittedName>
        <fullName evidence="1">Uncharacterized protein</fullName>
    </submittedName>
</protein>
<reference evidence="1" key="2">
    <citation type="submission" date="2017-11" db="EMBL/GenBank/DDBJ databases">
        <title>Coralsnake Venomics: Analyses of Venom Gland Transcriptomes and Proteomes of Six Brazilian Taxa.</title>
        <authorList>
            <person name="Aird S.D."/>
            <person name="Jorge da Silva N."/>
            <person name="Qiu L."/>
            <person name="Villar-Briones A."/>
            <person name="Aparecida-Saddi V."/>
            <person name="Campos-Telles M.P."/>
            <person name="Grau M."/>
            <person name="Mikheyev A.S."/>
        </authorList>
    </citation>
    <scope>NUCLEOTIDE SEQUENCE</scope>
    <source>
        <tissue evidence="1">Venom_gland</tissue>
    </source>
</reference>
<name>A0A2D4GL02_MICCO</name>
<evidence type="ECO:0000313" key="1">
    <source>
        <dbReference type="EMBL" id="LAA60417.1"/>
    </source>
</evidence>
<sequence length="102" mass="12032">MTWQQQLTNPNQSKNVKLHPTRITLRFKEDSRIRETVVTRNLKRIFTDFGNCCFQIFEGGRVDWPLQNDFILVSESLDLVISQCQSFPKNIQLLLYKILTKS</sequence>
<proteinExistence type="predicted"/>
<accession>A0A2D4GL02</accession>
<reference evidence="1" key="1">
    <citation type="submission" date="2017-07" db="EMBL/GenBank/DDBJ databases">
        <authorList>
            <person name="Mikheyev A."/>
            <person name="Grau M."/>
        </authorList>
    </citation>
    <scope>NUCLEOTIDE SEQUENCE</scope>
    <source>
        <tissue evidence="1">Venom_gland</tissue>
    </source>
</reference>
<organism evidence="1">
    <name type="scientific">Micrurus corallinus</name>
    <name type="common">Brazilian coral snake</name>
    <dbReference type="NCBI Taxonomy" id="54390"/>
    <lineage>
        <taxon>Eukaryota</taxon>
        <taxon>Metazoa</taxon>
        <taxon>Chordata</taxon>
        <taxon>Craniata</taxon>
        <taxon>Vertebrata</taxon>
        <taxon>Euteleostomi</taxon>
        <taxon>Lepidosauria</taxon>
        <taxon>Squamata</taxon>
        <taxon>Bifurcata</taxon>
        <taxon>Unidentata</taxon>
        <taxon>Episquamata</taxon>
        <taxon>Toxicofera</taxon>
        <taxon>Serpentes</taxon>
        <taxon>Colubroidea</taxon>
        <taxon>Elapidae</taxon>
        <taxon>Elapinae</taxon>
        <taxon>Micrurus</taxon>
    </lineage>
</organism>
<dbReference type="EMBL" id="IACJ01137662">
    <property type="protein sequence ID" value="LAA60417.1"/>
    <property type="molecule type" value="Transcribed_RNA"/>
</dbReference>
<dbReference type="AlphaFoldDB" id="A0A2D4GL02"/>